<keyword evidence="4" id="KW-1185">Reference proteome</keyword>
<proteinExistence type="predicted"/>
<accession>A0A1B2ADP2</accession>
<feature type="compositionally biased region" description="Acidic residues" evidence="1">
    <location>
        <begin position="84"/>
        <end position="96"/>
    </location>
</feature>
<protein>
    <submittedName>
        <fullName evidence="3">Uncharacterized protein</fullName>
    </submittedName>
</protein>
<evidence type="ECO:0000256" key="2">
    <source>
        <dbReference type="SAM" id="Phobius"/>
    </source>
</evidence>
<keyword evidence="2" id="KW-1133">Transmembrane helix</keyword>
<dbReference type="OrthoDB" id="7452565at2"/>
<evidence type="ECO:0000256" key="1">
    <source>
        <dbReference type="SAM" id="MobiDB-lite"/>
    </source>
</evidence>
<evidence type="ECO:0000313" key="4">
    <source>
        <dbReference type="Proteomes" id="UP000092932"/>
    </source>
</evidence>
<dbReference type="EMBL" id="CP016591">
    <property type="protein sequence ID" value="ANY20165.1"/>
    <property type="molecule type" value="Genomic_DNA"/>
</dbReference>
<dbReference type="Proteomes" id="UP000092932">
    <property type="component" value="Chromosome"/>
</dbReference>
<feature type="transmembrane region" description="Helical" evidence="2">
    <location>
        <begin position="23"/>
        <end position="44"/>
    </location>
</feature>
<dbReference type="PATRIC" id="fig|692370.5.peg.1667"/>
<organism evidence="3 4">
    <name type="scientific">Tsuneonella dongtanensis</name>
    <dbReference type="NCBI Taxonomy" id="692370"/>
    <lineage>
        <taxon>Bacteria</taxon>
        <taxon>Pseudomonadati</taxon>
        <taxon>Pseudomonadota</taxon>
        <taxon>Alphaproteobacteria</taxon>
        <taxon>Sphingomonadales</taxon>
        <taxon>Erythrobacteraceae</taxon>
        <taxon>Tsuneonella</taxon>
    </lineage>
</organism>
<dbReference type="STRING" id="692370.A6F68_01652"/>
<dbReference type="AlphaFoldDB" id="A0A1B2ADP2"/>
<keyword evidence="2" id="KW-0812">Transmembrane</keyword>
<reference evidence="3 4" key="1">
    <citation type="submission" date="2016-07" db="EMBL/GenBank/DDBJ databases">
        <title>Complete genome sequence of Altererythrobacter dongtanensis KCTC 22672, a type strain with esterase isolated from tidal flat.</title>
        <authorList>
            <person name="Cheng H."/>
            <person name="Wu Y.-H."/>
            <person name="Zhou P."/>
            <person name="Huo Y.-Y."/>
            <person name="Wang C.-S."/>
            <person name="Xu X.-W."/>
        </authorList>
    </citation>
    <scope>NUCLEOTIDE SEQUENCE [LARGE SCALE GENOMIC DNA]</scope>
    <source>
        <strain evidence="3 4">KCTC 22672</strain>
    </source>
</reference>
<dbReference type="KEGG" id="ado:A6F68_01652"/>
<keyword evidence="2" id="KW-0472">Membrane</keyword>
<sequence length="108" mass="11073">MEKRGDEVHASETEVSGGSKEGVVRWVLIIGLILAVGFLTIIWVTGAAVQDDGADSETSVSNTIAVEEAADEDRGEPIAPAMDGPEEAADTGEEPGDAPAGDPKPDAN</sequence>
<dbReference type="RefSeq" id="WP_067678414.1">
    <property type="nucleotide sequence ID" value="NZ_CP016591.1"/>
</dbReference>
<gene>
    <name evidence="3" type="ORF">A6F68_01652</name>
</gene>
<name>A0A1B2ADP2_9SPHN</name>
<evidence type="ECO:0000313" key="3">
    <source>
        <dbReference type="EMBL" id="ANY20165.1"/>
    </source>
</evidence>
<feature type="region of interest" description="Disordered" evidence="1">
    <location>
        <begin position="51"/>
        <end position="108"/>
    </location>
</feature>